<dbReference type="OrthoDB" id="549381at2759"/>
<name>I0Z8Z6_COCSC</name>
<reference evidence="2 3" key="1">
    <citation type="journal article" date="2012" name="Genome Biol.">
        <title>The genome of the polar eukaryotic microalga coccomyxa subellipsoidea reveals traits of cold adaptation.</title>
        <authorList>
            <person name="Blanc G."/>
            <person name="Agarkova I."/>
            <person name="Grimwood J."/>
            <person name="Kuo A."/>
            <person name="Brueggeman A."/>
            <person name="Dunigan D."/>
            <person name="Gurnon J."/>
            <person name="Ladunga I."/>
            <person name="Lindquist E."/>
            <person name="Lucas S."/>
            <person name="Pangilinan J."/>
            <person name="Proschold T."/>
            <person name="Salamov A."/>
            <person name="Schmutz J."/>
            <person name="Weeks D."/>
            <person name="Yamada T."/>
            <person name="Claverie J.M."/>
            <person name="Grigoriev I."/>
            <person name="Van Etten J."/>
            <person name="Lomsadze A."/>
            <person name="Borodovsky M."/>
        </authorList>
    </citation>
    <scope>NUCLEOTIDE SEQUENCE [LARGE SCALE GENOMIC DNA]</scope>
    <source>
        <strain evidence="2 3">C-169</strain>
    </source>
</reference>
<dbReference type="EMBL" id="AGSI01000001">
    <property type="protein sequence ID" value="EIE27115.1"/>
    <property type="molecule type" value="Genomic_DNA"/>
</dbReference>
<comment type="caution">
    <text evidence="2">The sequence shown here is derived from an EMBL/GenBank/DDBJ whole genome shotgun (WGS) entry which is preliminary data.</text>
</comment>
<dbReference type="GeneID" id="17045130"/>
<dbReference type="Proteomes" id="UP000007264">
    <property type="component" value="Unassembled WGS sequence"/>
</dbReference>
<dbReference type="eggNOG" id="ENOG502QVNS">
    <property type="taxonomic scope" value="Eukaryota"/>
</dbReference>
<dbReference type="AlphaFoldDB" id="I0Z8Z6"/>
<dbReference type="InterPro" id="IPR016024">
    <property type="entry name" value="ARM-type_fold"/>
</dbReference>
<gene>
    <name evidence="2" type="ORF">COCSUDRAFT_55139</name>
</gene>
<sequence>MVTRNPHIPSWDDVVKQEAAWLDGSPTERARIAFLAAACLSTKLRSLQPAATAPEQPFTPGRSDDIADLPAMTMHAATKLQEQLRQETSPDVLTGLMRLAQAVADSLLYMLSRCKQDARGQPNGAHLKHIPAQLMGQASLIKVSDVASCAQQLFAAAEGASSLHQHSALLGQLAQSFCQVAAAAHSRAGEQLPRSFSVTAAAALQKLLAHALEVLSQPPKEIFSNIGGAPEAASEDIQGAAERWQHDSAALLRVVTELLSTLASFGSLRLAHARHGEESPADGRAATEQDATARSFWDAVKLANDNSKNPQAQERNGHPRGVDAISEQMSSTAIGKKTGGEQPYSKPASRKLLIEELGTGHSSKRFSAGDQVPSREQAATLGRGGVIIEEIDDDISESAADVSEADIQALTASEIAGVLLVCALHSSDQRLDAPWASAGTDSAAASTLECLASHLSTGRQRQKDTRGMNGHGASRDTLASPAVQALIVQLLPAAISHLSSVLVESPEQQRQKARMEAYTGSGVFERAVAAQQLAWCLRRVGYRGLGSIVGYALPLILAAADDTSPAVQRQGLWALHHLAKEALPADLLWQKEALLKAARKSLVSCDESVWPAAAAAACALAVTLEGRDIFGAGYEWVLGEMLTQGNSYAHVPARRIVWLQAAQPLLQAMGLASVRHFSRLLPLLLEWLHATDVDTRLATLPVLHTVLKHTWPRLPAHASIVWQHVAQEFARELDFAHRSDAGGLPVSGSAAKESSANGQASTMRAVEASTTGQKGLDTDNRQELMDWQQRIAEVLWWGGGEPFREEARFAGNA</sequence>
<proteinExistence type="predicted"/>
<dbReference type="STRING" id="574566.I0Z8Z6"/>
<accession>I0Z8Z6</accession>
<evidence type="ECO:0000256" key="1">
    <source>
        <dbReference type="SAM" id="MobiDB-lite"/>
    </source>
</evidence>
<protein>
    <submittedName>
        <fullName evidence="2">Uncharacterized protein</fullName>
    </submittedName>
</protein>
<dbReference type="PANTHER" id="PTHR14873:SF1">
    <property type="entry name" value="OS06G0694100 PROTEIN"/>
    <property type="match status" value="1"/>
</dbReference>
<dbReference type="KEGG" id="csl:COCSUDRAFT_55139"/>
<keyword evidence="3" id="KW-1185">Reference proteome</keyword>
<feature type="compositionally biased region" description="Polar residues" evidence="1">
    <location>
        <begin position="752"/>
        <end position="773"/>
    </location>
</feature>
<dbReference type="PANTHER" id="PTHR14873">
    <property type="entry name" value="OS06G0694100 PROTEIN"/>
    <property type="match status" value="1"/>
</dbReference>
<evidence type="ECO:0000313" key="3">
    <source>
        <dbReference type="Proteomes" id="UP000007264"/>
    </source>
</evidence>
<organism evidence="2 3">
    <name type="scientific">Coccomyxa subellipsoidea (strain C-169)</name>
    <name type="common">Green microalga</name>
    <dbReference type="NCBI Taxonomy" id="574566"/>
    <lineage>
        <taxon>Eukaryota</taxon>
        <taxon>Viridiplantae</taxon>
        <taxon>Chlorophyta</taxon>
        <taxon>core chlorophytes</taxon>
        <taxon>Trebouxiophyceae</taxon>
        <taxon>Trebouxiophyceae incertae sedis</taxon>
        <taxon>Coccomyxaceae</taxon>
        <taxon>Coccomyxa</taxon>
        <taxon>Coccomyxa subellipsoidea</taxon>
    </lineage>
</organism>
<dbReference type="Gene3D" id="1.25.10.10">
    <property type="entry name" value="Leucine-rich Repeat Variant"/>
    <property type="match status" value="1"/>
</dbReference>
<dbReference type="RefSeq" id="XP_005651659.1">
    <property type="nucleotide sequence ID" value="XM_005651602.1"/>
</dbReference>
<feature type="region of interest" description="Disordered" evidence="1">
    <location>
        <begin position="744"/>
        <end position="779"/>
    </location>
</feature>
<dbReference type="InterPro" id="IPR011989">
    <property type="entry name" value="ARM-like"/>
</dbReference>
<dbReference type="SUPFAM" id="SSF48371">
    <property type="entry name" value="ARM repeat"/>
    <property type="match status" value="1"/>
</dbReference>
<evidence type="ECO:0000313" key="2">
    <source>
        <dbReference type="EMBL" id="EIE27115.1"/>
    </source>
</evidence>
<feature type="region of interest" description="Disordered" evidence="1">
    <location>
        <begin position="455"/>
        <end position="476"/>
    </location>
</feature>